<evidence type="ECO:0000256" key="4">
    <source>
        <dbReference type="ARBA" id="ARBA00023242"/>
    </source>
</evidence>
<feature type="compositionally biased region" description="Basic residues" evidence="5">
    <location>
        <begin position="82"/>
        <end position="91"/>
    </location>
</feature>
<feature type="compositionally biased region" description="Acidic residues" evidence="5">
    <location>
        <begin position="271"/>
        <end position="281"/>
    </location>
</feature>
<dbReference type="PANTHER" id="PTHR13115">
    <property type="entry name" value="RNA POLYMERASE-ASSOCIATED PROTEIN RTF1 HOMOLOG"/>
    <property type="match status" value="1"/>
</dbReference>
<protein>
    <recommendedName>
        <fullName evidence="6">Plus3 domain-containing protein</fullName>
    </recommendedName>
</protein>
<dbReference type="GeneID" id="63793361"/>
<feature type="compositionally biased region" description="Acidic residues" evidence="5">
    <location>
        <begin position="40"/>
        <end position="55"/>
    </location>
</feature>
<feature type="compositionally biased region" description="Basic and acidic residues" evidence="5">
    <location>
        <begin position="56"/>
        <end position="71"/>
    </location>
</feature>
<feature type="region of interest" description="Disordered" evidence="5">
    <location>
        <begin position="1"/>
        <end position="136"/>
    </location>
</feature>
<feature type="region of interest" description="Disordered" evidence="5">
    <location>
        <begin position="180"/>
        <end position="304"/>
    </location>
</feature>
<dbReference type="Pfam" id="PF03126">
    <property type="entry name" value="Plus-3"/>
    <property type="match status" value="1"/>
</dbReference>
<proteinExistence type="predicted"/>
<evidence type="ECO:0000256" key="2">
    <source>
        <dbReference type="ARBA" id="ARBA00023015"/>
    </source>
</evidence>
<dbReference type="AlphaFoldDB" id="A0A364KX61"/>
<keyword evidence="2" id="KW-0805">Transcription regulation</keyword>
<dbReference type="STRING" id="1196081.A0A364KX61"/>
<keyword evidence="8" id="KW-1185">Reference proteome</keyword>
<evidence type="ECO:0000313" key="7">
    <source>
        <dbReference type="EMBL" id="RAO68133.1"/>
    </source>
</evidence>
<feature type="region of interest" description="Disordered" evidence="5">
    <location>
        <begin position="573"/>
        <end position="623"/>
    </location>
</feature>
<dbReference type="SMART" id="SM00719">
    <property type="entry name" value="Plus3"/>
    <property type="match status" value="1"/>
</dbReference>
<dbReference type="PANTHER" id="PTHR13115:SF8">
    <property type="entry name" value="RNA POLYMERASE-ASSOCIATED PROTEIN RTF1 HOMOLOG"/>
    <property type="match status" value="1"/>
</dbReference>
<evidence type="ECO:0000256" key="5">
    <source>
        <dbReference type="SAM" id="MobiDB-lite"/>
    </source>
</evidence>
<keyword evidence="4" id="KW-0539">Nucleus</keyword>
<evidence type="ECO:0000259" key="6">
    <source>
        <dbReference type="PROSITE" id="PS51360"/>
    </source>
</evidence>
<feature type="domain" description="Plus3" evidence="6">
    <location>
        <begin position="301"/>
        <end position="438"/>
    </location>
</feature>
<feature type="compositionally biased region" description="Polar residues" evidence="5">
    <location>
        <begin position="578"/>
        <end position="587"/>
    </location>
</feature>
<dbReference type="EMBL" id="MIKG01000007">
    <property type="protein sequence ID" value="RAO68133.1"/>
    <property type="molecule type" value="Genomic_DNA"/>
</dbReference>
<feature type="compositionally biased region" description="Polar residues" evidence="5">
    <location>
        <begin position="594"/>
        <end position="615"/>
    </location>
</feature>
<evidence type="ECO:0000313" key="8">
    <source>
        <dbReference type="Proteomes" id="UP000249363"/>
    </source>
</evidence>
<sequence length="651" mass="73058">MTSLDDELLALAGDSSDEENASPPVKPNPASPQYPIAERELDEENEDDDDDDEDKGEYKESPPKKSKEMARKGVAKSVKASKPARRPRKQKRGESDEEGELSAAESLASERSASMSESEPDEANLKIDGDGPIFPYEKLYYSANDKKEIMGLPEIEREQILSERSQQVDRHNQDLVLRRLLASREREQARSESRSKRKASTTDIEEGQRKSSRQKTTLGGRRVGETSDAIEAYKRQREQKGKRDEQRRRDADARQARGRSSSQEEGAYSDVDAEGESEADYEEKPRRTPPKQPDIPKDDPPATLKDVQRVRVGRSNFASVCFHPTFATSLTNCFTRVNIGPNRDTGQNEYRVCVIKNFTKGRPYAIEGANGRTYVTDQYAVLAHGKAEREFPFIQCSDSPFTEAEFSRWRQTMVVDDCKVPTKSMLAAKVADINNLINYKFTPEELEEKLRKQGADNANEKLLKRFDLERKLKEAIAQGNDDEVANIQAQLAKETTSKLAFNGSLHKTRPEKQQTPEQRLAELNRRNQKLNSENVRRAQLEERRMNRKNAAAVARGEATADPFARVKTRAKTYHDVNTGVNSTPNKENSADAGNGSQAPKSESPSASQISNTPTKAHSKPKGIAVIRHRNMDDDNIAALDLDLDADLDLGF</sequence>
<dbReference type="OrthoDB" id="166375at2759"/>
<keyword evidence="3" id="KW-0804">Transcription</keyword>
<feature type="region of interest" description="Disordered" evidence="5">
    <location>
        <begin position="500"/>
        <end position="558"/>
    </location>
</feature>
<dbReference type="Gene3D" id="3.90.70.200">
    <property type="entry name" value="Plus-3 domain"/>
    <property type="match status" value="1"/>
</dbReference>
<dbReference type="InterPro" id="IPR036128">
    <property type="entry name" value="Plus3-like_sf"/>
</dbReference>
<dbReference type="SUPFAM" id="SSF159042">
    <property type="entry name" value="Plus3-like"/>
    <property type="match status" value="1"/>
</dbReference>
<dbReference type="Proteomes" id="UP000249363">
    <property type="component" value="Unassembled WGS sequence"/>
</dbReference>
<dbReference type="GO" id="GO:0016593">
    <property type="term" value="C:Cdc73/Paf1 complex"/>
    <property type="evidence" value="ECO:0007669"/>
    <property type="project" value="TreeGrafter"/>
</dbReference>
<comment type="subcellular location">
    <subcellularLocation>
        <location evidence="1">Nucleus</location>
    </subcellularLocation>
</comment>
<feature type="compositionally biased region" description="Basic and acidic residues" evidence="5">
    <location>
        <begin position="180"/>
        <end position="194"/>
    </location>
</feature>
<accession>A0A364KX61</accession>
<comment type="caution">
    <text evidence="7">The sequence shown here is derived from an EMBL/GenBank/DDBJ whole genome shotgun (WGS) entry which is preliminary data.</text>
</comment>
<evidence type="ECO:0000256" key="3">
    <source>
        <dbReference type="ARBA" id="ARBA00023163"/>
    </source>
</evidence>
<dbReference type="GO" id="GO:0003677">
    <property type="term" value="F:DNA binding"/>
    <property type="evidence" value="ECO:0007669"/>
    <property type="project" value="InterPro"/>
</dbReference>
<reference evidence="7 8" key="1">
    <citation type="journal article" date="2017" name="Biotechnol. Biofuels">
        <title>Differential beta-glucosidase expression as a function of carbon source availability in Talaromyces amestolkiae: a genomic and proteomic approach.</title>
        <authorList>
            <person name="de Eugenio L.I."/>
            <person name="Mendez-Liter J.A."/>
            <person name="Nieto-Dominguez M."/>
            <person name="Alonso L."/>
            <person name="Gil-Munoz J."/>
            <person name="Barriuso J."/>
            <person name="Prieto A."/>
            <person name="Martinez M.J."/>
        </authorList>
    </citation>
    <scope>NUCLEOTIDE SEQUENCE [LARGE SCALE GENOMIC DNA]</scope>
    <source>
        <strain evidence="7 8">CIB</strain>
    </source>
</reference>
<name>A0A364KX61_TALAM</name>
<feature type="compositionally biased region" description="Basic and acidic residues" evidence="5">
    <location>
        <begin position="231"/>
        <end position="255"/>
    </location>
</feature>
<dbReference type="GO" id="GO:1990269">
    <property type="term" value="F:RNA polymerase II C-terminal domain phosphoserine binding"/>
    <property type="evidence" value="ECO:0007669"/>
    <property type="project" value="TreeGrafter"/>
</dbReference>
<dbReference type="PROSITE" id="PS51360">
    <property type="entry name" value="PLUS3"/>
    <property type="match status" value="1"/>
</dbReference>
<feature type="compositionally biased region" description="Basic and acidic residues" evidence="5">
    <location>
        <begin position="508"/>
        <end position="525"/>
    </location>
</feature>
<gene>
    <name evidence="7" type="ORF">BHQ10_004145</name>
</gene>
<feature type="compositionally biased region" description="Basic and acidic residues" evidence="5">
    <location>
        <begin position="534"/>
        <end position="544"/>
    </location>
</feature>
<dbReference type="RefSeq" id="XP_040732649.1">
    <property type="nucleotide sequence ID" value="XM_040876479.1"/>
</dbReference>
<dbReference type="FunFam" id="3.90.70.200:FF:000005">
    <property type="entry name" value="Related to Pol II transcription elongation factor"/>
    <property type="match status" value="1"/>
</dbReference>
<feature type="compositionally biased region" description="Low complexity" evidence="5">
    <location>
        <begin position="101"/>
        <end position="117"/>
    </location>
</feature>
<organism evidence="7 8">
    <name type="scientific">Talaromyces amestolkiae</name>
    <dbReference type="NCBI Taxonomy" id="1196081"/>
    <lineage>
        <taxon>Eukaryota</taxon>
        <taxon>Fungi</taxon>
        <taxon>Dikarya</taxon>
        <taxon>Ascomycota</taxon>
        <taxon>Pezizomycotina</taxon>
        <taxon>Eurotiomycetes</taxon>
        <taxon>Eurotiomycetidae</taxon>
        <taxon>Eurotiales</taxon>
        <taxon>Trichocomaceae</taxon>
        <taxon>Talaromyces</taxon>
        <taxon>Talaromyces sect. Talaromyces</taxon>
    </lineage>
</organism>
<evidence type="ECO:0000256" key="1">
    <source>
        <dbReference type="ARBA" id="ARBA00004123"/>
    </source>
</evidence>
<dbReference type="InterPro" id="IPR004343">
    <property type="entry name" value="Plus-3_dom"/>
</dbReference>